<keyword evidence="3 9" id="KW-0812">Transmembrane</keyword>
<dbReference type="GO" id="GO:0005743">
    <property type="term" value="C:mitochondrial inner membrane"/>
    <property type="evidence" value="ECO:0007669"/>
    <property type="project" value="TreeGrafter"/>
</dbReference>
<protein>
    <submittedName>
        <fullName evidence="10">Uncharacterized protein</fullName>
    </submittedName>
</protein>
<evidence type="ECO:0000313" key="10">
    <source>
        <dbReference type="EMBL" id="CAD9687344.1"/>
    </source>
</evidence>
<feature type="transmembrane region" description="Helical" evidence="9">
    <location>
        <begin position="12"/>
        <end position="29"/>
    </location>
</feature>
<dbReference type="EMBL" id="HBHK01015116">
    <property type="protein sequence ID" value="CAD9687344.1"/>
    <property type="molecule type" value="Transcribed_RNA"/>
</dbReference>
<dbReference type="PANTHER" id="PTHR33968">
    <property type="entry name" value="PROTEIN PET100 HOMOLOG, MITOCHONDRIAL"/>
    <property type="match status" value="1"/>
</dbReference>
<comment type="subcellular location">
    <subcellularLocation>
        <location evidence="1">Membrane</location>
        <topology evidence="1">Single-pass membrane protein</topology>
    </subcellularLocation>
    <subcellularLocation>
        <location evidence="2">Mitochondrion membrane</location>
    </subcellularLocation>
</comment>
<reference evidence="10" key="1">
    <citation type="submission" date="2021-01" db="EMBL/GenBank/DDBJ databases">
        <authorList>
            <person name="Corre E."/>
            <person name="Pelletier E."/>
            <person name="Niang G."/>
            <person name="Scheremetjew M."/>
            <person name="Finn R."/>
            <person name="Kale V."/>
            <person name="Holt S."/>
            <person name="Cochrane G."/>
            <person name="Meng A."/>
            <person name="Brown T."/>
            <person name="Cohen L."/>
        </authorList>
    </citation>
    <scope>NUCLEOTIDE SEQUENCE</scope>
    <source>
        <strain evidence="10">NY070348D</strain>
    </source>
</reference>
<evidence type="ECO:0000256" key="7">
    <source>
        <dbReference type="ARBA" id="ARBA00023136"/>
    </source>
</evidence>
<accession>A0A7S2S2A4</accession>
<gene>
    <name evidence="10" type="ORF">QSP1433_LOCUS9481</name>
</gene>
<dbReference type="AlphaFoldDB" id="A0A7S2S2A4"/>
<evidence type="ECO:0000256" key="5">
    <source>
        <dbReference type="ARBA" id="ARBA00022989"/>
    </source>
</evidence>
<keyword evidence="7 9" id="KW-0472">Membrane</keyword>
<name>A0A7S2S2A4_9STRA</name>
<dbReference type="GO" id="GO:0033617">
    <property type="term" value="P:mitochondrial respiratory chain complex IV assembly"/>
    <property type="evidence" value="ECO:0007669"/>
    <property type="project" value="InterPro"/>
</dbReference>
<evidence type="ECO:0000256" key="1">
    <source>
        <dbReference type="ARBA" id="ARBA00004167"/>
    </source>
</evidence>
<organism evidence="10">
    <name type="scientific">Mucochytrium quahogii</name>
    <dbReference type="NCBI Taxonomy" id="96639"/>
    <lineage>
        <taxon>Eukaryota</taxon>
        <taxon>Sar</taxon>
        <taxon>Stramenopiles</taxon>
        <taxon>Bigyra</taxon>
        <taxon>Labyrinthulomycetes</taxon>
        <taxon>Thraustochytrida</taxon>
        <taxon>Thraustochytriidae</taxon>
        <taxon>Mucochytrium</taxon>
    </lineage>
</organism>
<evidence type="ECO:0000256" key="8">
    <source>
        <dbReference type="ARBA" id="ARBA00038077"/>
    </source>
</evidence>
<dbReference type="Pfam" id="PF09803">
    <property type="entry name" value="Pet100"/>
    <property type="match status" value="1"/>
</dbReference>
<evidence type="ECO:0000256" key="3">
    <source>
        <dbReference type="ARBA" id="ARBA00022692"/>
    </source>
</evidence>
<keyword evidence="5 9" id="KW-1133">Transmembrane helix</keyword>
<keyword evidence="4" id="KW-0809">Transit peptide</keyword>
<evidence type="ECO:0000256" key="9">
    <source>
        <dbReference type="SAM" id="Phobius"/>
    </source>
</evidence>
<keyword evidence="6" id="KW-0496">Mitochondrion</keyword>
<sequence>MAAPKRSGLEVFKFSLYLVLPVISIAYFNKPENMKWLIETKKYIVFPAEGPATAKGSKDNITEALEEMRKKRLAEVNPGLAVEAEGTTPQPRKKWFGIF</sequence>
<evidence type="ECO:0000256" key="6">
    <source>
        <dbReference type="ARBA" id="ARBA00023128"/>
    </source>
</evidence>
<dbReference type="GO" id="GO:0051082">
    <property type="term" value="F:unfolded protein binding"/>
    <property type="evidence" value="ECO:0007669"/>
    <property type="project" value="TreeGrafter"/>
</dbReference>
<evidence type="ECO:0000256" key="2">
    <source>
        <dbReference type="ARBA" id="ARBA00004325"/>
    </source>
</evidence>
<dbReference type="PANTHER" id="PTHR33968:SF1">
    <property type="entry name" value="PROTEIN PET100 HOMOLOG, MITOCHONDRIAL"/>
    <property type="match status" value="1"/>
</dbReference>
<evidence type="ECO:0000256" key="4">
    <source>
        <dbReference type="ARBA" id="ARBA00022946"/>
    </source>
</evidence>
<dbReference type="InterPro" id="IPR018625">
    <property type="entry name" value="Pet100"/>
</dbReference>
<proteinExistence type="inferred from homology"/>
<comment type="similarity">
    <text evidence="8">Belongs to the PET100 family.</text>
</comment>